<proteinExistence type="predicted"/>
<dbReference type="Proteomes" id="UP000275078">
    <property type="component" value="Unassembled WGS sequence"/>
</dbReference>
<dbReference type="AlphaFoldDB" id="A0A3N4IBI5"/>
<organism evidence="2 3">
    <name type="scientific">Ascobolus immersus RN42</name>
    <dbReference type="NCBI Taxonomy" id="1160509"/>
    <lineage>
        <taxon>Eukaryota</taxon>
        <taxon>Fungi</taxon>
        <taxon>Dikarya</taxon>
        <taxon>Ascomycota</taxon>
        <taxon>Pezizomycotina</taxon>
        <taxon>Pezizomycetes</taxon>
        <taxon>Pezizales</taxon>
        <taxon>Ascobolaceae</taxon>
        <taxon>Ascobolus</taxon>
    </lineage>
</organism>
<sequence>MGVSGEDLRRRRIQKDVNNTSGYLWNGRMMNGSSTSTTESAESTPLSEVANTRIRSRPDHPTTVPANMGDKSEPPDSDVSDNDTPFKPQATLRFSTRRTKDEITLRERVDLSTFNGTSTLRTSREKHQSKKKSTSGKVATYHKKSTALPIHKKEKATPDLELSGPDAEFMNRVKEQLKLHMEKMRKEHKYQLVSALRRARIDIDKPQEGAQHYDKESPFKAMKPIELREYDLEEDTDISQYHTKLSIKHKEQGTSTFGDKELLYCPSIDVRSFKDCHPSLIKPNTRFNIVPKYHIYTTLANNVMVEDDDILRFVPYLGEESNEAEDAELFEENYALDLSKHARENGQQRELVEWISEDIERLLNLFETSINALSFYLIGDLETVHGVDAVSMEKSRQFFFAPDHDPEYHKTKSELAQRRRNLKPVKADELRRAEIVCRALRDVVGVRAWFVLKAITNEGKHRALANLGPCAEDRYRPLFSNDEDYEQSPEEQKMAVLSGGNPIPYQIDSYAKLHCPVCYMHQCPFHAATESISDSVISISSISHKI</sequence>
<keyword evidence="3" id="KW-1185">Reference proteome</keyword>
<name>A0A3N4IBI5_ASCIM</name>
<dbReference type="STRING" id="1160509.A0A3N4IBI5"/>
<feature type="region of interest" description="Disordered" evidence="1">
    <location>
        <begin position="116"/>
        <end position="140"/>
    </location>
</feature>
<protein>
    <submittedName>
        <fullName evidence="2">Uncharacterized protein</fullName>
    </submittedName>
</protein>
<dbReference type="EMBL" id="ML119664">
    <property type="protein sequence ID" value="RPA83443.1"/>
    <property type="molecule type" value="Genomic_DNA"/>
</dbReference>
<gene>
    <name evidence="2" type="ORF">BJ508DRAFT_65852</name>
</gene>
<accession>A0A3N4IBI5</accession>
<evidence type="ECO:0000313" key="2">
    <source>
        <dbReference type="EMBL" id="RPA83443.1"/>
    </source>
</evidence>
<feature type="region of interest" description="Disordered" evidence="1">
    <location>
        <begin position="21"/>
        <end position="91"/>
    </location>
</feature>
<evidence type="ECO:0000313" key="3">
    <source>
        <dbReference type="Proteomes" id="UP000275078"/>
    </source>
</evidence>
<reference evidence="2 3" key="1">
    <citation type="journal article" date="2018" name="Nat. Ecol. Evol.">
        <title>Pezizomycetes genomes reveal the molecular basis of ectomycorrhizal truffle lifestyle.</title>
        <authorList>
            <person name="Murat C."/>
            <person name="Payen T."/>
            <person name="Noel B."/>
            <person name="Kuo A."/>
            <person name="Morin E."/>
            <person name="Chen J."/>
            <person name="Kohler A."/>
            <person name="Krizsan K."/>
            <person name="Balestrini R."/>
            <person name="Da Silva C."/>
            <person name="Montanini B."/>
            <person name="Hainaut M."/>
            <person name="Levati E."/>
            <person name="Barry K.W."/>
            <person name="Belfiori B."/>
            <person name="Cichocki N."/>
            <person name="Clum A."/>
            <person name="Dockter R.B."/>
            <person name="Fauchery L."/>
            <person name="Guy J."/>
            <person name="Iotti M."/>
            <person name="Le Tacon F."/>
            <person name="Lindquist E.A."/>
            <person name="Lipzen A."/>
            <person name="Malagnac F."/>
            <person name="Mello A."/>
            <person name="Molinier V."/>
            <person name="Miyauchi S."/>
            <person name="Poulain J."/>
            <person name="Riccioni C."/>
            <person name="Rubini A."/>
            <person name="Sitrit Y."/>
            <person name="Splivallo R."/>
            <person name="Traeger S."/>
            <person name="Wang M."/>
            <person name="Zifcakova L."/>
            <person name="Wipf D."/>
            <person name="Zambonelli A."/>
            <person name="Paolocci F."/>
            <person name="Nowrousian M."/>
            <person name="Ottonello S."/>
            <person name="Baldrian P."/>
            <person name="Spatafora J.W."/>
            <person name="Henrissat B."/>
            <person name="Nagy L.G."/>
            <person name="Aury J.M."/>
            <person name="Wincker P."/>
            <person name="Grigoriev I.V."/>
            <person name="Bonfante P."/>
            <person name="Martin F.M."/>
        </authorList>
    </citation>
    <scope>NUCLEOTIDE SEQUENCE [LARGE SCALE GENOMIC DNA]</scope>
    <source>
        <strain evidence="2 3">RN42</strain>
    </source>
</reference>
<feature type="compositionally biased region" description="Low complexity" evidence="1">
    <location>
        <begin position="33"/>
        <end position="48"/>
    </location>
</feature>
<dbReference type="OrthoDB" id="6141102at2759"/>
<evidence type="ECO:0000256" key="1">
    <source>
        <dbReference type="SAM" id="MobiDB-lite"/>
    </source>
</evidence>
<feature type="compositionally biased region" description="Basic residues" evidence="1">
    <location>
        <begin position="127"/>
        <end position="140"/>
    </location>
</feature>